<gene>
    <name evidence="3" type="ORF">HOC_00325</name>
</gene>
<keyword evidence="1" id="KW-0472">Membrane</keyword>
<dbReference type="AlphaFoldDB" id="A0A059GC20"/>
<evidence type="ECO:0000313" key="3">
    <source>
        <dbReference type="EMBL" id="KDA04284.1"/>
    </source>
</evidence>
<keyword evidence="1" id="KW-1133">Transmembrane helix</keyword>
<feature type="transmembrane region" description="Helical" evidence="1">
    <location>
        <begin position="51"/>
        <end position="73"/>
    </location>
</feature>
<sequence length="148" mass="16152">MLWLNLLVASGMVTLTFTIHFVGLVVLSAILRERRVHPVNLTSVFGQGVSILFVVISLFGLHSVQIWTYAFAYLGLGQFSGLEEALYFSTSAFTTVGFGDVVLGDDWRMLGAAEAANGFLLIGWSTAFLVAVTARVRAFEADIEKLED</sequence>
<dbReference type="OrthoDB" id="2974133at2"/>
<dbReference type="STRING" id="1280953.HOC_00325"/>
<accession>A0A059GC20</accession>
<keyword evidence="1" id="KW-0812">Transmembrane</keyword>
<dbReference type="Proteomes" id="UP000024942">
    <property type="component" value="Unassembled WGS sequence"/>
</dbReference>
<dbReference type="Pfam" id="PF07885">
    <property type="entry name" value="Ion_trans_2"/>
    <property type="match status" value="1"/>
</dbReference>
<evidence type="ECO:0000313" key="4">
    <source>
        <dbReference type="Proteomes" id="UP000024942"/>
    </source>
</evidence>
<evidence type="ECO:0000259" key="2">
    <source>
        <dbReference type="Pfam" id="PF07885"/>
    </source>
</evidence>
<keyword evidence="4" id="KW-1185">Reference proteome</keyword>
<reference evidence="3 4" key="1">
    <citation type="journal article" date="2014" name="Antonie Van Leeuwenhoek">
        <title>Hyphomonas beringensis sp. nov. and Hyphomonas chukchiensis sp. nov., isolated from surface seawater of the Bering Sea and Chukchi Sea.</title>
        <authorList>
            <person name="Li C."/>
            <person name="Lai Q."/>
            <person name="Li G."/>
            <person name="Dong C."/>
            <person name="Wang J."/>
            <person name="Liao Y."/>
            <person name="Shao Z."/>
        </authorList>
    </citation>
    <scope>NUCLEOTIDE SEQUENCE [LARGE SCALE GENOMIC DNA]</scope>
    <source>
        <strain evidence="3 4">SCH89</strain>
    </source>
</reference>
<comment type="caution">
    <text evidence="3">The sequence shown here is derived from an EMBL/GenBank/DDBJ whole genome shotgun (WGS) entry which is preliminary data.</text>
</comment>
<name>A0A059GC20_9PROT</name>
<proteinExistence type="predicted"/>
<dbReference type="eggNOG" id="ENOG5032YV7">
    <property type="taxonomic scope" value="Bacteria"/>
</dbReference>
<feature type="transmembrane region" description="Helical" evidence="1">
    <location>
        <begin position="6"/>
        <end position="31"/>
    </location>
</feature>
<dbReference type="SUPFAM" id="SSF81324">
    <property type="entry name" value="Voltage-gated potassium channels"/>
    <property type="match status" value="1"/>
</dbReference>
<dbReference type="Gene3D" id="1.10.287.70">
    <property type="match status" value="1"/>
</dbReference>
<feature type="domain" description="Potassium channel" evidence="2">
    <location>
        <begin position="65"/>
        <end position="132"/>
    </location>
</feature>
<dbReference type="InterPro" id="IPR013099">
    <property type="entry name" value="K_chnl_dom"/>
</dbReference>
<dbReference type="EMBL" id="ARYL01000001">
    <property type="protein sequence ID" value="KDA04284.1"/>
    <property type="molecule type" value="Genomic_DNA"/>
</dbReference>
<dbReference type="RefSeq" id="WP_035534623.1">
    <property type="nucleotide sequence ID" value="NZ_ARYL01000001.1"/>
</dbReference>
<feature type="transmembrane region" description="Helical" evidence="1">
    <location>
        <begin position="115"/>
        <end position="136"/>
    </location>
</feature>
<protein>
    <submittedName>
        <fullName evidence="3">Ion transporter</fullName>
    </submittedName>
</protein>
<organism evidence="3 4">
    <name type="scientific">Hyphomonas oceanitis SCH89</name>
    <dbReference type="NCBI Taxonomy" id="1280953"/>
    <lineage>
        <taxon>Bacteria</taxon>
        <taxon>Pseudomonadati</taxon>
        <taxon>Pseudomonadota</taxon>
        <taxon>Alphaproteobacteria</taxon>
        <taxon>Hyphomonadales</taxon>
        <taxon>Hyphomonadaceae</taxon>
        <taxon>Hyphomonas</taxon>
    </lineage>
</organism>
<dbReference type="PATRIC" id="fig|1280953.3.peg.63"/>
<evidence type="ECO:0000256" key="1">
    <source>
        <dbReference type="SAM" id="Phobius"/>
    </source>
</evidence>